<dbReference type="PANTHER" id="PTHR10587:SF134">
    <property type="entry name" value="SECRETED PROTEIN"/>
    <property type="match status" value="1"/>
</dbReference>
<evidence type="ECO:0000259" key="2">
    <source>
        <dbReference type="PROSITE" id="PS51677"/>
    </source>
</evidence>
<dbReference type="OrthoDB" id="9763050at2"/>
<dbReference type="InterPro" id="IPR050248">
    <property type="entry name" value="Polysacc_deacetylase_ArnD"/>
</dbReference>
<dbReference type="CDD" id="cd10917">
    <property type="entry name" value="CE4_NodB_like_6s_7s"/>
    <property type="match status" value="1"/>
</dbReference>
<gene>
    <name evidence="3" type="ORF">SAMN05660748_2260</name>
</gene>
<dbReference type="PANTHER" id="PTHR10587">
    <property type="entry name" value="GLYCOSYL TRANSFERASE-RELATED"/>
    <property type="match status" value="1"/>
</dbReference>
<protein>
    <submittedName>
        <fullName evidence="3">Peptidoglycan/xylan/chitin deacetylase, PgdA/CDA1 family</fullName>
    </submittedName>
</protein>
<dbReference type="Gene3D" id="3.20.20.370">
    <property type="entry name" value="Glycoside hydrolase/deacetylase"/>
    <property type="match status" value="1"/>
</dbReference>
<accession>A0A285V5Y1</accession>
<dbReference type="GO" id="GO:0016810">
    <property type="term" value="F:hydrolase activity, acting on carbon-nitrogen (but not peptide) bonds"/>
    <property type="evidence" value="ECO:0007669"/>
    <property type="project" value="InterPro"/>
</dbReference>
<feature type="compositionally biased region" description="Low complexity" evidence="1">
    <location>
        <begin position="42"/>
        <end position="72"/>
    </location>
</feature>
<evidence type="ECO:0000313" key="4">
    <source>
        <dbReference type="Proteomes" id="UP000219435"/>
    </source>
</evidence>
<name>A0A285V5Y1_9ACTN</name>
<proteinExistence type="predicted"/>
<sequence>MRLSGRRGWWAIAAAVLIAVVTAVGVLVATGGEDDTPPQARGTTSPVPSTSAAPTSAGATTTSPETTTQEPGTPAPTAPTTAAPVAVPPALRGQDLTVLPTSQRVVALTFDAGANAAALPSILATLAREGVRATFFLTGRWAAANPAGVTAIGAGGHRIGNHSMTHPAFTGLSDAAVSEEVLAGQQAILAAGADPRPLFRFPSGDRDARTIAAVNADGYVAVRWTVDTLGWQGISGGRSAQEVTDRALAGLRPGEIVLMHIGSNPDDGSTLDADALPDMIARMRAAGYGFVTLDALFG</sequence>
<dbReference type="Pfam" id="PF01522">
    <property type="entry name" value="Polysacc_deac_1"/>
    <property type="match status" value="1"/>
</dbReference>
<dbReference type="EMBL" id="OBQI01000003">
    <property type="protein sequence ID" value="SOC49532.1"/>
    <property type="molecule type" value="Genomic_DNA"/>
</dbReference>
<dbReference type="GO" id="GO:0005975">
    <property type="term" value="P:carbohydrate metabolic process"/>
    <property type="evidence" value="ECO:0007669"/>
    <property type="project" value="InterPro"/>
</dbReference>
<dbReference type="AlphaFoldDB" id="A0A285V5Y1"/>
<dbReference type="InterPro" id="IPR002509">
    <property type="entry name" value="NODB_dom"/>
</dbReference>
<feature type="domain" description="NodB homology" evidence="2">
    <location>
        <begin position="104"/>
        <end position="291"/>
    </location>
</feature>
<dbReference type="RefSeq" id="WP_097195100.1">
    <property type="nucleotide sequence ID" value="NZ_OBQI01000003.1"/>
</dbReference>
<dbReference type="InterPro" id="IPR011330">
    <property type="entry name" value="Glyco_hydro/deAcase_b/a-brl"/>
</dbReference>
<dbReference type="SUPFAM" id="SSF88713">
    <property type="entry name" value="Glycoside hydrolase/deacetylase"/>
    <property type="match status" value="1"/>
</dbReference>
<feature type="region of interest" description="Disordered" evidence="1">
    <location>
        <begin position="30"/>
        <end position="84"/>
    </location>
</feature>
<dbReference type="Proteomes" id="UP000219435">
    <property type="component" value="Unassembled WGS sequence"/>
</dbReference>
<evidence type="ECO:0000256" key="1">
    <source>
        <dbReference type="SAM" id="MobiDB-lite"/>
    </source>
</evidence>
<reference evidence="4" key="1">
    <citation type="submission" date="2017-08" db="EMBL/GenBank/DDBJ databases">
        <authorList>
            <person name="Varghese N."/>
            <person name="Submissions S."/>
        </authorList>
    </citation>
    <scope>NUCLEOTIDE SEQUENCE [LARGE SCALE GENOMIC DNA]</scope>
    <source>
        <strain evidence="4">DSM 4725</strain>
    </source>
</reference>
<dbReference type="PROSITE" id="PS51677">
    <property type="entry name" value="NODB"/>
    <property type="match status" value="1"/>
</dbReference>
<keyword evidence="4" id="KW-1185">Reference proteome</keyword>
<evidence type="ECO:0000313" key="3">
    <source>
        <dbReference type="EMBL" id="SOC49532.1"/>
    </source>
</evidence>
<organism evidence="3 4">
    <name type="scientific">Blastococcus aggregatus</name>
    <dbReference type="NCBI Taxonomy" id="38502"/>
    <lineage>
        <taxon>Bacteria</taxon>
        <taxon>Bacillati</taxon>
        <taxon>Actinomycetota</taxon>
        <taxon>Actinomycetes</taxon>
        <taxon>Geodermatophilales</taxon>
        <taxon>Geodermatophilaceae</taxon>
        <taxon>Blastococcus</taxon>
    </lineage>
</organism>